<name>A0ABM6C8R5_9HYPH</name>
<evidence type="ECO:0000256" key="3">
    <source>
        <dbReference type="RuleBase" id="RU000461"/>
    </source>
</evidence>
<keyword evidence="3" id="KW-0479">Metal-binding</keyword>
<reference evidence="4 5" key="1">
    <citation type="submission" date="2015-11" db="EMBL/GenBank/DDBJ databases">
        <title>The limits of bacterial species coexistence and the symbiotic plasmid transference in sympatric Rhizobium populations.</title>
        <authorList>
            <person name="Perez-Carrascal O.M."/>
            <person name="VanInsberghe D."/>
            <person name="Juarez S."/>
            <person name="Polz M.F."/>
            <person name="Vinuesa P."/>
            <person name="Gonzalez V."/>
        </authorList>
    </citation>
    <scope>NUCLEOTIDE SEQUENCE [LARGE SCALE GENOMIC DNA]</scope>
    <source>
        <strain evidence="4 5">N771</strain>
    </source>
</reference>
<dbReference type="PRINTS" id="PR00359">
    <property type="entry name" value="BP450"/>
</dbReference>
<comment type="cofactor">
    <cofactor evidence="1">
        <name>heme</name>
        <dbReference type="ChEBI" id="CHEBI:30413"/>
    </cofactor>
</comment>
<evidence type="ECO:0000313" key="5">
    <source>
        <dbReference type="Proteomes" id="UP000078551"/>
    </source>
</evidence>
<dbReference type="EMBL" id="CP013568">
    <property type="protein sequence ID" value="ANL84387.1"/>
    <property type="molecule type" value="Genomic_DNA"/>
</dbReference>
<dbReference type="InterPro" id="IPR017972">
    <property type="entry name" value="Cyt_P450_CS"/>
</dbReference>
<keyword evidence="5" id="KW-1185">Reference proteome</keyword>
<keyword evidence="3" id="KW-0503">Monooxygenase</keyword>
<dbReference type="InterPro" id="IPR001128">
    <property type="entry name" value="Cyt_P450"/>
</dbReference>
<dbReference type="SUPFAM" id="SSF48264">
    <property type="entry name" value="Cytochrome P450"/>
    <property type="match status" value="1"/>
</dbReference>
<dbReference type="PROSITE" id="PS00086">
    <property type="entry name" value="CYTOCHROME_P450"/>
    <property type="match status" value="1"/>
</dbReference>
<accession>A0ABM6C8R5</accession>
<sequence>MPCFLPALLTRIFSRPSKSAKPRGMTIPPFLSIDPALRHVSLDARNPAFYGNPNAVYAALHAHCPTFYWTEQKQWFFTGYDHVNALLRDRRFGRQILHIASREELGLAEPMPHLESFDLSERYSLLELEPPEHTRLRTLVNRAFVSRHVEKMKPELAELANRLIDGFADKREVELLSAFADIIPVTMIARMIGIPEEMGPQLLAWSHAYVRMYMFGRTREQEDEAERAAKEFSDYVRTVIAERRAEPRDDLLTHMIHTEHKGQYLTEEELISTTIVLLNAGHEATVHQIGNSVRTILGSGADPVELFRDEATTARTVEETLRICAPVHIFQRWALEPAEIDGVAFKRGDKVSLILAAANLDPAKFTDPLAFRPDRNEATNLSFGAGIHFCIGAPLARLELNVVLPILFERLAGLRLAKMPDVKDVYHFHGLERLDLQW</sequence>
<dbReference type="PANTHER" id="PTHR46696:SF1">
    <property type="entry name" value="CYTOCHROME P450 YJIB-RELATED"/>
    <property type="match status" value="1"/>
</dbReference>
<evidence type="ECO:0000256" key="1">
    <source>
        <dbReference type="ARBA" id="ARBA00001971"/>
    </source>
</evidence>
<evidence type="ECO:0000313" key="4">
    <source>
        <dbReference type="EMBL" id="ANL84387.1"/>
    </source>
</evidence>
<keyword evidence="3" id="KW-0560">Oxidoreductase</keyword>
<dbReference type="PANTHER" id="PTHR46696">
    <property type="entry name" value="P450, PUTATIVE (EUROFUNG)-RELATED"/>
    <property type="match status" value="1"/>
</dbReference>
<keyword evidence="3" id="KW-0349">Heme</keyword>
<dbReference type="Gene3D" id="1.10.630.10">
    <property type="entry name" value="Cytochrome P450"/>
    <property type="match status" value="1"/>
</dbReference>
<keyword evidence="3" id="KW-0408">Iron</keyword>
<dbReference type="InterPro" id="IPR036396">
    <property type="entry name" value="Cyt_P450_sf"/>
</dbReference>
<proteinExistence type="inferred from homology"/>
<evidence type="ECO:0000256" key="2">
    <source>
        <dbReference type="ARBA" id="ARBA00010617"/>
    </source>
</evidence>
<protein>
    <submittedName>
        <fullName evidence="4">Cytochrome P450 protein</fullName>
    </submittedName>
</protein>
<gene>
    <name evidence="4" type="ORF">AMC81_CH01584</name>
</gene>
<dbReference type="CDD" id="cd20625">
    <property type="entry name" value="CYP164-like"/>
    <property type="match status" value="1"/>
</dbReference>
<dbReference type="Pfam" id="PF00067">
    <property type="entry name" value="p450"/>
    <property type="match status" value="2"/>
</dbReference>
<dbReference type="InterPro" id="IPR002397">
    <property type="entry name" value="Cyt_P450_B"/>
</dbReference>
<dbReference type="Proteomes" id="UP000078551">
    <property type="component" value="Chromosome"/>
</dbReference>
<comment type="similarity">
    <text evidence="2 3">Belongs to the cytochrome P450 family.</text>
</comment>
<organism evidence="4 5">
    <name type="scientific">Rhizobium phaseoli</name>
    <dbReference type="NCBI Taxonomy" id="396"/>
    <lineage>
        <taxon>Bacteria</taxon>
        <taxon>Pseudomonadati</taxon>
        <taxon>Pseudomonadota</taxon>
        <taxon>Alphaproteobacteria</taxon>
        <taxon>Hyphomicrobiales</taxon>
        <taxon>Rhizobiaceae</taxon>
        <taxon>Rhizobium/Agrobacterium group</taxon>
        <taxon>Rhizobium</taxon>
    </lineage>
</organism>